<evidence type="ECO:0000313" key="1">
    <source>
        <dbReference type="EMBL" id="KXI19205.1"/>
    </source>
</evidence>
<protein>
    <submittedName>
        <fullName evidence="1">Uncharacterized protein</fullName>
    </submittedName>
</protein>
<name>A0A135ZCC6_GARVA</name>
<comment type="caution">
    <text evidence="1">The sequence shown here is derived from an EMBL/GenBank/DDBJ whole genome shotgun (WGS) entry which is preliminary data.</text>
</comment>
<organism evidence="1 2">
    <name type="scientific">Gardnerella vaginalis</name>
    <dbReference type="NCBI Taxonomy" id="2702"/>
    <lineage>
        <taxon>Bacteria</taxon>
        <taxon>Bacillati</taxon>
        <taxon>Actinomycetota</taxon>
        <taxon>Actinomycetes</taxon>
        <taxon>Bifidobacteriales</taxon>
        <taxon>Bifidobacteriaceae</taxon>
        <taxon>Gardnerella</taxon>
    </lineage>
</organism>
<evidence type="ECO:0000313" key="2">
    <source>
        <dbReference type="Proteomes" id="UP000070505"/>
    </source>
</evidence>
<gene>
    <name evidence="1" type="ORF">HMPREF3230_00004</name>
</gene>
<proteinExistence type="predicted"/>
<dbReference type="AlphaFoldDB" id="A0A135ZCC6"/>
<sequence length="42" mass="4917">MRATHCLLFYAQVHITRHKESTMKQNEIINILTKLISIEFGS</sequence>
<accession>A0A135ZCC6</accession>
<dbReference type="PATRIC" id="fig|2702.101.peg.4"/>
<reference evidence="1 2" key="1">
    <citation type="submission" date="2016-02" db="EMBL/GenBank/DDBJ databases">
        <authorList>
            <person name="Wen L."/>
            <person name="He K."/>
            <person name="Yang H."/>
        </authorList>
    </citation>
    <scope>NUCLEOTIDE SEQUENCE [LARGE SCALE GENOMIC DNA]</scope>
    <source>
        <strain evidence="1 2">CMW7778B</strain>
    </source>
</reference>
<dbReference type="Proteomes" id="UP000070505">
    <property type="component" value="Unassembled WGS sequence"/>
</dbReference>
<dbReference type="EMBL" id="LSRC01000001">
    <property type="protein sequence ID" value="KXI19205.1"/>
    <property type="molecule type" value="Genomic_DNA"/>
</dbReference>